<evidence type="ECO:0000259" key="6">
    <source>
        <dbReference type="PROSITE" id="PS50943"/>
    </source>
</evidence>
<protein>
    <submittedName>
        <fullName evidence="7">LacI family transcriptional regulator</fullName>
    </submittedName>
</protein>
<dbReference type="SMART" id="SM00354">
    <property type="entry name" value="HTH_LACI"/>
    <property type="match status" value="1"/>
</dbReference>
<reference evidence="7 8" key="1">
    <citation type="journal article" date="2016" name="Front. Microbiol.">
        <title>Comprehensive Phylogenetic Analysis of Bovine Non-aureus Staphylococci Species Based on Whole-Genome Sequencing.</title>
        <authorList>
            <person name="Naushad S."/>
            <person name="Barkema H.W."/>
            <person name="Luby C."/>
            <person name="Condas L.A."/>
            <person name="Nobrega D.B."/>
            <person name="Carson D.A."/>
            <person name="De Buck J."/>
        </authorList>
    </citation>
    <scope>NUCLEOTIDE SEQUENCE [LARGE SCALE GENOMIC DNA]</scope>
    <source>
        <strain evidence="7 8">SNUC 1231</strain>
    </source>
</reference>
<evidence type="ECO:0000256" key="4">
    <source>
        <dbReference type="ARBA" id="ARBA00023163"/>
    </source>
</evidence>
<feature type="domain" description="HTH cro/C1-type" evidence="6">
    <location>
        <begin position="5"/>
        <end position="47"/>
    </location>
</feature>
<evidence type="ECO:0000313" key="7">
    <source>
        <dbReference type="EMBL" id="PTI74895.1"/>
    </source>
</evidence>
<evidence type="ECO:0000259" key="5">
    <source>
        <dbReference type="PROSITE" id="PS50932"/>
    </source>
</evidence>
<evidence type="ECO:0000313" key="8">
    <source>
        <dbReference type="Proteomes" id="UP000241960"/>
    </source>
</evidence>
<dbReference type="InterPro" id="IPR001387">
    <property type="entry name" value="Cro/C1-type_HTH"/>
</dbReference>
<dbReference type="PANTHER" id="PTHR30146:SF95">
    <property type="entry name" value="RIBOSE OPERON REPRESSOR"/>
    <property type="match status" value="1"/>
</dbReference>
<dbReference type="GO" id="GO:0003700">
    <property type="term" value="F:DNA-binding transcription factor activity"/>
    <property type="evidence" value="ECO:0007669"/>
    <property type="project" value="TreeGrafter"/>
</dbReference>
<dbReference type="EMBL" id="PZFQ01000031">
    <property type="protein sequence ID" value="PTI74895.1"/>
    <property type="molecule type" value="Genomic_DNA"/>
</dbReference>
<dbReference type="Proteomes" id="UP000241960">
    <property type="component" value="Unassembled WGS sequence"/>
</dbReference>
<dbReference type="PROSITE" id="PS00356">
    <property type="entry name" value="HTH_LACI_1"/>
    <property type="match status" value="1"/>
</dbReference>
<dbReference type="Gene3D" id="1.10.260.40">
    <property type="entry name" value="lambda repressor-like DNA-binding domains"/>
    <property type="match status" value="1"/>
</dbReference>
<dbReference type="PROSITE" id="PS50943">
    <property type="entry name" value="HTH_CROC1"/>
    <property type="match status" value="1"/>
</dbReference>
<evidence type="ECO:0000256" key="3">
    <source>
        <dbReference type="ARBA" id="ARBA00023125"/>
    </source>
</evidence>
<comment type="caution">
    <text evidence="7">The sequence shown here is derived from an EMBL/GenBank/DDBJ whole genome shotgun (WGS) entry which is preliminary data.</text>
</comment>
<dbReference type="PRINTS" id="PR00036">
    <property type="entry name" value="HTHLACI"/>
</dbReference>
<keyword evidence="3" id="KW-0238">DNA-binding</keyword>
<keyword evidence="2" id="KW-0805">Transcription regulation</keyword>
<dbReference type="InterPro" id="IPR028082">
    <property type="entry name" value="Peripla_BP_I"/>
</dbReference>
<evidence type="ECO:0000256" key="2">
    <source>
        <dbReference type="ARBA" id="ARBA00023015"/>
    </source>
</evidence>
<dbReference type="CDD" id="cd06291">
    <property type="entry name" value="PBP1_Qymf-like"/>
    <property type="match status" value="1"/>
</dbReference>
<dbReference type="PANTHER" id="PTHR30146">
    <property type="entry name" value="LACI-RELATED TRANSCRIPTIONAL REPRESSOR"/>
    <property type="match status" value="1"/>
</dbReference>
<dbReference type="Pfam" id="PF00356">
    <property type="entry name" value="LacI"/>
    <property type="match status" value="1"/>
</dbReference>
<accession>A0A9Q6HNH6</accession>
<evidence type="ECO:0000256" key="1">
    <source>
        <dbReference type="ARBA" id="ARBA00022491"/>
    </source>
</evidence>
<keyword evidence="1" id="KW-0678">Repressor</keyword>
<dbReference type="InterPro" id="IPR046335">
    <property type="entry name" value="LacI/GalR-like_sensor"/>
</dbReference>
<dbReference type="PROSITE" id="PS50932">
    <property type="entry name" value="HTH_LACI_2"/>
    <property type="match status" value="1"/>
</dbReference>
<dbReference type="CDD" id="cd01392">
    <property type="entry name" value="HTH_LacI"/>
    <property type="match status" value="1"/>
</dbReference>
<dbReference type="RefSeq" id="WP_107545196.1">
    <property type="nucleotide sequence ID" value="NZ_JAMWUX010000003.1"/>
</dbReference>
<dbReference type="InterPro" id="IPR000843">
    <property type="entry name" value="HTH_LacI"/>
</dbReference>
<dbReference type="InterPro" id="IPR010982">
    <property type="entry name" value="Lambda_DNA-bd_dom_sf"/>
</dbReference>
<feature type="domain" description="HTH lacI-type" evidence="5">
    <location>
        <begin position="3"/>
        <end position="57"/>
    </location>
</feature>
<dbReference type="Pfam" id="PF13377">
    <property type="entry name" value="Peripla_BP_3"/>
    <property type="match status" value="1"/>
</dbReference>
<organism evidence="7 8">
    <name type="scientific">Staphylococcus succinus</name>
    <dbReference type="NCBI Taxonomy" id="61015"/>
    <lineage>
        <taxon>Bacteria</taxon>
        <taxon>Bacillati</taxon>
        <taxon>Bacillota</taxon>
        <taxon>Bacilli</taxon>
        <taxon>Bacillales</taxon>
        <taxon>Staphylococcaceae</taxon>
        <taxon>Staphylococcus</taxon>
    </lineage>
</organism>
<proteinExistence type="predicted"/>
<gene>
    <name evidence="7" type="ORF">BU058_09470</name>
</gene>
<name>A0A9Q6HNH6_9STAP</name>
<dbReference type="SUPFAM" id="SSF47413">
    <property type="entry name" value="lambda repressor-like DNA-binding domains"/>
    <property type="match status" value="1"/>
</dbReference>
<dbReference type="GO" id="GO:0000976">
    <property type="term" value="F:transcription cis-regulatory region binding"/>
    <property type="evidence" value="ECO:0007669"/>
    <property type="project" value="TreeGrafter"/>
</dbReference>
<dbReference type="SUPFAM" id="SSF53822">
    <property type="entry name" value="Periplasmic binding protein-like I"/>
    <property type="match status" value="1"/>
</dbReference>
<dbReference type="AlphaFoldDB" id="A0A9Q6HNH6"/>
<keyword evidence="4" id="KW-0804">Transcription</keyword>
<sequence>MKPKLEDVAKLANVSKTTVSRVLNNRGYLSQATIDKVNAAMKTLNYKPNTVARQLYKKQTHIIGLLFPTVANPFFGELVEALEIKLYNQGYKVIIGNSMNDPEKEMHYLDQLLSNQIDGLIVGTHNQNIKQYENAQLPIVAIDRIMNEDIPIIESDNYNGGKMATERLIQQGLTKILHLHGPTDLETPANRRKSAYVDTMHAHHLEPMCYEVDFSLNDINKKETFRQILREYTEIEGIFVSNDIDAAMILQLAYEFGKKVPDNFKIIGYDGTQMMRNIQPDLTTIIQPIDDMATTALSVLTKRLMNDHTKNEYVLPVKLWEGTTG</sequence>
<dbReference type="Gene3D" id="3.40.50.2300">
    <property type="match status" value="2"/>
</dbReference>